<organism evidence="1 2">
    <name type="scientific">Candidatus Portnoybacteria bacterium CG23_combo_of_CG06-09_8_20_14_all_37_13</name>
    <dbReference type="NCBI Taxonomy" id="1974819"/>
    <lineage>
        <taxon>Bacteria</taxon>
        <taxon>Candidatus Portnoyibacteriota</taxon>
    </lineage>
</organism>
<dbReference type="Proteomes" id="UP000231480">
    <property type="component" value="Unassembled WGS sequence"/>
</dbReference>
<evidence type="ECO:0000313" key="1">
    <source>
        <dbReference type="EMBL" id="PIP16897.1"/>
    </source>
</evidence>
<evidence type="ECO:0008006" key="3">
    <source>
        <dbReference type="Google" id="ProtNLM"/>
    </source>
</evidence>
<comment type="caution">
    <text evidence="1">The sequence shown here is derived from an EMBL/GenBank/DDBJ whole genome shotgun (WGS) entry which is preliminary data.</text>
</comment>
<gene>
    <name evidence="1" type="ORF">COX44_02895</name>
</gene>
<reference evidence="1 2" key="1">
    <citation type="submission" date="2017-09" db="EMBL/GenBank/DDBJ databases">
        <title>Depth-based differentiation of microbial function through sediment-hosted aquifers and enrichment of novel symbionts in the deep terrestrial subsurface.</title>
        <authorList>
            <person name="Probst A.J."/>
            <person name="Ladd B."/>
            <person name="Jarett J.K."/>
            <person name="Geller-Mcgrath D.E."/>
            <person name="Sieber C.M."/>
            <person name="Emerson J.B."/>
            <person name="Anantharaman K."/>
            <person name="Thomas B.C."/>
            <person name="Malmstrom R."/>
            <person name="Stieglmeier M."/>
            <person name="Klingl A."/>
            <person name="Woyke T."/>
            <person name="Ryan C.M."/>
            <person name="Banfield J.F."/>
        </authorList>
    </citation>
    <scope>NUCLEOTIDE SEQUENCE [LARGE SCALE GENOMIC DNA]</scope>
    <source>
        <strain evidence="1">CG23_combo_of_CG06-09_8_20_14_all_37_13</strain>
    </source>
</reference>
<dbReference type="EMBL" id="PCRH01000063">
    <property type="protein sequence ID" value="PIP16897.1"/>
    <property type="molecule type" value="Genomic_DNA"/>
</dbReference>
<dbReference type="AlphaFoldDB" id="A0A2G9YCD9"/>
<proteinExistence type="predicted"/>
<sequence>MAKRQIAEAESGSDWKIKKFEYKPAREVKKSGSPIKVSRRVSSHELSEIHEDLGLIFFKLPLEEDQISWRIEGNILKVKSLRLDFQYKEEIRIPLGWEDQKPAVRFLNGILIFSWEKN</sequence>
<evidence type="ECO:0000313" key="2">
    <source>
        <dbReference type="Proteomes" id="UP000231480"/>
    </source>
</evidence>
<name>A0A2G9YCD9_9BACT</name>
<protein>
    <recommendedName>
        <fullName evidence="3">SHSP domain-containing protein</fullName>
    </recommendedName>
</protein>
<accession>A0A2G9YCD9</accession>